<reference evidence="2 3" key="1">
    <citation type="journal article" date="2015" name="Genome Announc.">
        <title>Complete Genome Sequence of Methylobacterium aquaticum Strain 22A, Isolated from Racomitrium japonicum Moss.</title>
        <authorList>
            <person name="Tani A."/>
            <person name="Ogura Y."/>
            <person name="Hayashi T."/>
            <person name="Kimbara K."/>
        </authorList>
    </citation>
    <scope>NUCLEOTIDE SEQUENCE [LARGE SCALE GENOMIC DNA]</scope>
    <source>
        <strain evidence="2 3">MA-22A</strain>
    </source>
</reference>
<evidence type="ECO:0000313" key="3">
    <source>
        <dbReference type="Proteomes" id="UP000061432"/>
    </source>
</evidence>
<sequence>MEPRDRVHEDQRRLRQLLRREVLGAVPWRPGAPVRDGLRPDPPACASDAASLVAAAEDGLRELHERPLPQGRAIGVHRPRLRHDGTSRLAYVPGSHEAVVPDEGLPASSVRNGTRPGTHLVRCVRRGREQAVPGEAPSGRSRKHPLPVHRTVDRSHRAARPLGYRLGDRRRRKWPPCSPDVPRVGAGSQRPVSQGRCRVLLQAMGGLSAEGWRTYPRWERVVRVPWQDSRTSPGCRWMSKRPKDNTVGPWAEEKLDSLRRGLDYWTTRLKKKTYWEQVFVDAFAGPGMSAVRSRPADDKPAHASGMDDIFASLLPAEEADPVEQEVRYLKGSPRIALELPNPFHRYIFIEKDPERLAKLEGLKEEFHGRRSIEIVAGDANQALLSLLNSKFSKRTHRAYIFLDPFGIQVPWSTIEALAATEAIEVMINFPLGMAIRRMMPNSGDVPKGWSISLDTFFGTPDWRKQTYEEVTDLGGTRTVKFADSEERLLQWYRERLGFAFGHVSQPQLITNTRGGRLYYLIWAGPHPAGLKGADYILTMKSRGGPKKLAPSR</sequence>
<dbReference type="EMBL" id="AP014704">
    <property type="protein sequence ID" value="BAR47263.1"/>
    <property type="molecule type" value="Genomic_DNA"/>
</dbReference>
<dbReference type="SUPFAM" id="SSF53335">
    <property type="entry name" value="S-adenosyl-L-methionine-dependent methyltransferases"/>
    <property type="match status" value="1"/>
</dbReference>
<dbReference type="InterPro" id="IPR029063">
    <property type="entry name" value="SAM-dependent_MTases_sf"/>
</dbReference>
<dbReference type="InterPro" id="IPR031009">
    <property type="entry name" value="Tcm_partner"/>
</dbReference>
<name>A0A1Y0ZFV8_9HYPH</name>
<dbReference type="AlphaFoldDB" id="A0A1Y0ZFV8"/>
<proteinExistence type="predicted"/>
<dbReference type="NCBIfam" id="TIGR04474">
    <property type="entry name" value="tcm_partner"/>
    <property type="match status" value="1"/>
</dbReference>
<dbReference type="Gene3D" id="3.40.50.150">
    <property type="entry name" value="Vaccinia Virus protein VP39"/>
    <property type="match status" value="1"/>
</dbReference>
<feature type="region of interest" description="Disordered" evidence="1">
    <location>
        <begin position="169"/>
        <end position="190"/>
    </location>
</feature>
<reference evidence="3" key="2">
    <citation type="submission" date="2015-01" db="EMBL/GenBank/DDBJ databases">
        <title>Complete genome sequence of Methylobacterium aquaticum strain 22A.</title>
        <authorList>
            <person name="Tani A."/>
            <person name="Ogura Y."/>
            <person name="Hayashi T."/>
        </authorList>
    </citation>
    <scope>NUCLEOTIDE SEQUENCE [LARGE SCALE GENOMIC DNA]</scope>
    <source>
        <strain evidence="3">MA-22A</strain>
    </source>
</reference>
<gene>
    <name evidence="2" type="ORF">Maq22A_c28785</name>
</gene>
<evidence type="ECO:0008006" key="4">
    <source>
        <dbReference type="Google" id="ProtNLM"/>
    </source>
</evidence>
<accession>A0A1Y0ZFV8</accession>
<dbReference type="Proteomes" id="UP000061432">
    <property type="component" value="Chromosome"/>
</dbReference>
<dbReference type="STRING" id="270351.Maq22A_c28785"/>
<organism evidence="2 3">
    <name type="scientific">Methylobacterium aquaticum</name>
    <dbReference type="NCBI Taxonomy" id="270351"/>
    <lineage>
        <taxon>Bacteria</taxon>
        <taxon>Pseudomonadati</taxon>
        <taxon>Pseudomonadota</taxon>
        <taxon>Alphaproteobacteria</taxon>
        <taxon>Hyphomicrobiales</taxon>
        <taxon>Methylobacteriaceae</taxon>
        <taxon>Methylobacterium</taxon>
    </lineage>
</organism>
<evidence type="ECO:0000313" key="2">
    <source>
        <dbReference type="EMBL" id="BAR47263.1"/>
    </source>
</evidence>
<dbReference type="KEGG" id="maqu:Maq22A_c28785"/>
<protein>
    <recommendedName>
        <fullName evidence="4">Three-Cys-motif partner protein TcmP</fullName>
    </recommendedName>
</protein>
<evidence type="ECO:0000256" key="1">
    <source>
        <dbReference type="SAM" id="MobiDB-lite"/>
    </source>
</evidence>